<dbReference type="GO" id="GO:0032259">
    <property type="term" value="P:methylation"/>
    <property type="evidence" value="ECO:0007669"/>
    <property type="project" value="UniProtKB-KW"/>
</dbReference>
<dbReference type="PANTHER" id="PTHR43591:SF10">
    <property type="entry name" value="ABC TRANSMEMBRANE TYPE-1 DOMAIN-CONTAINING PROTEIN-RELATED"/>
    <property type="match status" value="1"/>
</dbReference>
<evidence type="ECO:0000313" key="4">
    <source>
        <dbReference type="Proteomes" id="UP001187682"/>
    </source>
</evidence>
<dbReference type="AlphaFoldDB" id="A0AAE8SWY8"/>
<accession>A0AAE8SWY8</accession>
<feature type="compositionally biased region" description="Basic and acidic residues" evidence="2">
    <location>
        <begin position="1"/>
        <end position="13"/>
    </location>
</feature>
<dbReference type="Gene3D" id="3.40.50.150">
    <property type="entry name" value="Vaccinia Virus protein VP39"/>
    <property type="match status" value="1"/>
</dbReference>
<keyword evidence="3" id="KW-0489">Methyltransferase</keyword>
<feature type="region of interest" description="Disordered" evidence="2">
    <location>
        <begin position="1"/>
        <end position="105"/>
    </location>
</feature>
<evidence type="ECO:0000313" key="3">
    <source>
        <dbReference type="EMBL" id="SPO04198.1"/>
    </source>
</evidence>
<dbReference type="InterPro" id="IPR029063">
    <property type="entry name" value="SAM-dependent_MTases_sf"/>
</dbReference>
<comment type="similarity">
    <text evidence="1">Belongs to the methyltransferase superfamily. LaeA methyltransferase family.</text>
</comment>
<dbReference type="CDD" id="cd02440">
    <property type="entry name" value="AdoMet_MTases"/>
    <property type="match status" value="1"/>
</dbReference>
<sequence length="412" mass="45124">MADKTPETPEKKATPASNPSSPPADANAKTPEKAAGPGSKPSSPAKADTAPSSPAPADPAPADPAPTDPAPADPAPADPAPSAGGVLPADHWTQEPLPEDNDSVLGESLRTETDSLRSSIFNYRTIHGRRYHSEVGNAEYWGSNDEQQMESMDLNHYGLTLGIGNKLFLAPLDEDKLQRVLDIGTGTGIWAIDFADQFPQAQVTGTDISPIQSSWVPPNLKFEIEDCTLSWTFPEASMDYVHMRWLNGSITDWTAFFKEAYKTCRPGGWAESSESSGLILSDYEPIPDTTALGQWSKVFAEGGKKIGRSFTIVEDGTQRKAMEEAGFVNIQEYNYQRPLGSWPKDPVLKEMGSLAQAAWEADIEGYILFIANTLGWTTEQIQVYIAHLRYEMRSGKYRGYIPQKVVWGQRPE</sequence>
<dbReference type="GO" id="GO:0008168">
    <property type="term" value="F:methyltransferase activity"/>
    <property type="evidence" value="ECO:0007669"/>
    <property type="project" value="UniProtKB-KW"/>
</dbReference>
<feature type="compositionally biased region" description="Low complexity" evidence="2">
    <location>
        <begin position="15"/>
        <end position="28"/>
    </location>
</feature>
<reference evidence="3" key="1">
    <citation type="submission" date="2018-03" db="EMBL/GenBank/DDBJ databases">
        <authorList>
            <person name="Guldener U."/>
        </authorList>
    </citation>
    <scope>NUCLEOTIDE SEQUENCE</scope>
</reference>
<name>A0AAE8SWY8_9PEZI</name>
<evidence type="ECO:0000256" key="1">
    <source>
        <dbReference type="ARBA" id="ARBA00038158"/>
    </source>
</evidence>
<dbReference type="Proteomes" id="UP001187682">
    <property type="component" value="Unassembled WGS sequence"/>
</dbReference>
<dbReference type="Pfam" id="PF13489">
    <property type="entry name" value="Methyltransf_23"/>
    <property type="match status" value="1"/>
</dbReference>
<keyword evidence="4" id="KW-1185">Reference proteome</keyword>
<feature type="compositionally biased region" description="Pro residues" evidence="2">
    <location>
        <begin position="53"/>
        <end position="79"/>
    </location>
</feature>
<dbReference type="SUPFAM" id="SSF53335">
    <property type="entry name" value="S-adenosyl-L-methionine-dependent methyltransferases"/>
    <property type="match status" value="1"/>
</dbReference>
<dbReference type="EMBL" id="ONZQ02000009">
    <property type="protein sequence ID" value="SPO04198.1"/>
    <property type="molecule type" value="Genomic_DNA"/>
</dbReference>
<evidence type="ECO:0000256" key="2">
    <source>
        <dbReference type="SAM" id="MobiDB-lite"/>
    </source>
</evidence>
<proteinExistence type="inferred from homology"/>
<comment type="caution">
    <text evidence="3">The sequence shown here is derived from an EMBL/GenBank/DDBJ whole genome shotgun (WGS) entry which is preliminary data.</text>
</comment>
<organism evidence="3 4">
    <name type="scientific">Cephalotrichum gorgonifer</name>
    <dbReference type="NCBI Taxonomy" id="2041049"/>
    <lineage>
        <taxon>Eukaryota</taxon>
        <taxon>Fungi</taxon>
        <taxon>Dikarya</taxon>
        <taxon>Ascomycota</taxon>
        <taxon>Pezizomycotina</taxon>
        <taxon>Sordariomycetes</taxon>
        <taxon>Hypocreomycetidae</taxon>
        <taxon>Microascales</taxon>
        <taxon>Microascaceae</taxon>
        <taxon>Cephalotrichum</taxon>
    </lineage>
</organism>
<dbReference type="PANTHER" id="PTHR43591">
    <property type="entry name" value="METHYLTRANSFERASE"/>
    <property type="match status" value="1"/>
</dbReference>
<feature type="compositionally biased region" description="Low complexity" evidence="2">
    <location>
        <begin position="39"/>
        <end position="52"/>
    </location>
</feature>
<keyword evidence="3" id="KW-0808">Transferase</keyword>
<gene>
    <name evidence="3" type="ORF">DNG_06881</name>
</gene>
<protein>
    <submittedName>
        <fullName evidence="3">Related to TAM domain methyltransferase</fullName>
    </submittedName>
</protein>